<dbReference type="Proteomes" id="UP000005801">
    <property type="component" value="Unassembled WGS sequence"/>
</dbReference>
<evidence type="ECO:0000259" key="2">
    <source>
        <dbReference type="PROSITE" id="PS50222"/>
    </source>
</evidence>
<evidence type="ECO:0000313" key="4">
    <source>
        <dbReference type="Proteomes" id="UP000005801"/>
    </source>
</evidence>
<dbReference type="GO" id="GO:0005509">
    <property type="term" value="F:calcium ion binding"/>
    <property type="evidence" value="ECO:0007669"/>
    <property type="project" value="InterPro"/>
</dbReference>
<dbReference type="PROSITE" id="PS50222">
    <property type="entry name" value="EF_HAND_2"/>
    <property type="match status" value="1"/>
</dbReference>
<evidence type="ECO:0000313" key="3">
    <source>
        <dbReference type="EMBL" id="EDM79921.1"/>
    </source>
</evidence>
<accession>A6G2I4</accession>
<dbReference type="PROSITE" id="PS00018">
    <property type="entry name" value="EF_HAND_1"/>
    <property type="match status" value="1"/>
</dbReference>
<dbReference type="AlphaFoldDB" id="A6G2I4"/>
<proteinExistence type="predicted"/>
<dbReference type="InterPro" id="IPR002048">
    <property type="entry name" value="EF_hand_dom"/>
</dbReference>
<protein>
    <submittedName>
        <fullName evidence="3">Putative lipoprotein</fullName>
    </submittedName>
</protein>
<keyword evidence="3" id="KW-0449">Lipoprotein</keyword>
<keyword evidence="4" id="KW-1185">Reference proteome</keyword>
<dbReference type="OrthoDB" id="5508739at2"/>
<feature type="domain" description="EF-hand" evidence="2">
    <location>
        <begin position="177"/>
        <end position="212"/>
    </location>
</feature>
<name>A6G2I4_9BACT</name>
<dbReference type="InterPro" id="IPR018247">
    <property type="entry name" value="EF_Hand_1_Ca_BS"/>
</dbReference>
<keyword evidence="1" id="KW-0732">Signal</keyword>
<dbReference type="STRING" id="391625.PPSIR1_22806"/>
<feature type="signal peptide" evidence="1">
    <location>
        <begin position="1"/>
        <end position="27"/>
    </location>
</feature>
<evidence type="ECO:0000256" key="1">
    <source>
        <dbReference type="SAM" id="SignalP"/>
    </source>
</evidence>
<organism evidence="3 4">
    <name type="scientific">Plesiocystis pacifica SIR-1</name>
    <dbReference type="NCBI Taxonomy" id="391625"/>
    <lineage>
        <taxon>Bacteria</taxon>
        <taxon>Pseudomonadati</taxon>
        <taxon>Myxococcota</taxon>
        <taxon>Polyangia</taxon>
        <taxon>Nannocystales</taxon>
        <taxon>Nannocystaceae</taxon>
        <taxon>Plesiocystis</taxon>
    </lineage>
</organism>
<feature type="chain" id="PRO_5002697434" evidence="1">
    <location>
        <begin position="28"/>
        <end position="248"/>
    </location>
</feature>
<reference evidence="3 4" key="1">
    <citation type="submission" date="2007-06" db="EMBL/GenBank/DDBJ databases">
        <authorList>
            <person name="Shimkets L."/>
            <person name="Ferriera S."/>
            <person name="Johnson J."/>
            <person name="Kravitz S."/>
            <person name="Beeson K."/>
            <person name="Sutton G."/>
            <person name="Rogers Y.-H."/>
            <person name="Friedman R."/>
            <person name="Frazier M."/>
            <person name="Venter J.C."/>
        </authorList>
    </citation>
    <scope>NUCLEOTIDE SEQUENCE [LARGE SCALE GENOMIC DNA]</scope>
    <source>
        <strain evidence="3 4">SIR-1</strain>
    </source>
</reference>
<sequence>MQSHFKTNTARVFLSLACCAALLPACAGEEGEGEVEVTVYGEDFIELGIPAEAMADGWSVSFDRFDVSVAEVTVGGVEIVEAESIDLSVGTEGAGHPVGSARVPAGDHSDSSYAITRVAMQGSATKEGVTKTFDWVFEGETHYSACETTTAVSDGGAATFQVTVHADHFFYDSLVAEEPQVVFQALADADADDDGAITRAELEAADIGGYDPGSAGEVEDLWAWLVAQGGTLGHVDGEGHCDSHAHSP</sequence>
<dbReference type="RefSeq" id="WP_006970933.1">
    <property type="nucleotide sequence ID" value="NZ_ABCS01000015.1"/>
</dbReference>
<dbReference type="eggNOG" id="ENOG5031VVE">
    <property type="taxonomic scope" value="Bacteria"/>
</dbReference>
<gene>
    <name evidence="3" type="ORF">PPSIR1_22806</name>
</gene>
<comment type="caution">
    <text evidence="3">The sequence shown here is derived from an EMBL/GenBank/DDBJ whole genome shotgun (WGS) entry which is preliminary data.</text>
</comment>
<dbReference type="EMBL" id="ABCS01000015">
    <property type="protein sequence ID" value="EDM79921.1"/>
    <property type="molecule type" value="Genomic_DNA"/>
</dbReference>